<feature type="domain" description="DUF3048" evidence="1">
    <location>
        <begin position="11"/>
        <end position="168"/>
    </location>
</feature>
<comment type="caution">
    <text evidence="2">The sequence shown here is derived from an EMBL/GenBank/DDBJ whole genome shotgun (WGS) entry which is preliminary data.</text>
</comment>
<dbReference type="InterPro" id="IPR023158">
    <property type="entry name" value="YerB-like_sf"/>
</dbReference>
<dbReference type="Gene3D" id="3.50.90.10">
    <property type="entry name" value="YerB-like"/>
    <property type="match status" value="1"/>
</dbReference>
<dbReference type="Proteomes" id="UP000229574">
    <property type="component" value="Unassembled WGS sequence"/>
</dbReference>
<sequence>MYTSAEKKVWEGRRPLFVMIENMPEARPQSGLNSADIVYEAVAEGGVSRFGAIFYCGVSSADTILGPVRSARTHFINLASEYNYPLYTHVGGANCGSSDPKTCNTDKRVQALEQINQYGWGGAKGNDLNQFSIGFPTFWRDYERLGTTVATEHTMYTSTEKLWKYAAGTRNWTNLTPDGKSDWKDDYIPFTFKDNAKEKGSVSQISFGFWESYHQFDVVWNYDATQNLYLRENGGAVHKDKDNDTQLSAKVV</sequence>
<dbReference type="SUPFAM" id="SSF159774">
    <property type="entry name" value="YerB-like"/>
    <property type="match status" value="1"/>
</dbReference>
<proteinExistence type="predicted"/>
<protein>
    <recommendedName>
        <fullName evidence="1">DUF3048 domain-containing protein</fullName>
    </recommendedName>
</protein>
<evidence type="ECO:0000313" key="3">
    <source>
        <dbReference type="Proteomes" id="UP000229574"/>
    </source>
</evidence>
<organism evidence="2 3">
    <name type="scientific">Candidatus Collierbacteria bacterium CG09_land_8_20_14_0_10_46_12</name>
    <dbReference type="NCBI Taxonomy" id="1974533"/>
    <lineage>
        <taxon>Bacteria</taxon>
        <taxon>Candidatus Collieribacteriota</taxon>
    </lineage>
</organism>
<evidence type="ECO:0000313" key="2">
    <source>
        <dbReference type="EMBL" id="PIS18258.1"/>
    </source>
</evidence>
<name>A0A2H0X259_9BACT</name>
<dbReference type="InterPro" id="IPR021416">
    <property type="entry name" value="DUF3048_N"/>
</dbReference>
<gene>
    <name evidence="2" type="ORF">COT54_00260</name>
</gene>
<accession>A0A2H0X259</accession>
<dbReference type="AlphaFoldDB" id="A0A2H0X259"/>
<evidence type="ECO:0000259" key="1">
    <source>
        <dbReference type="Pfam" id="PF11258"/>
    </source>
</evidence>
<dbReference type="Pfam" id="PF11258">
    <property type="entry name" value="DUF3048"/>
    <property type="match status" value="1"/>
</dbReference>
<reference evidence="3" key="1">
    <citation type="submission" date="2017-09" db="EMBL/GenBank/DDBJ databases">
        <title>Depth-based differentiation of microbial function through sediment-hosted aquifers and enrichment of novel symbionts in the deep terrestrial subsurface.</title>
        <authorList>
            <person name="Probst A.J."/>
            <person name="Ladd B."/>
            <person name="Jarett J.K."/>
            <person name="Geller-Mcgrath D.E."/>
            <person name="Sieber C.M.K."/>
            <person name="Emerson J.B."/>
            <person name="Anantharaman K."/>
            <person name="Thomas B.C."/>
            <person name="Malmstrom R."/>
            <person name="Stieglmeier M."/>
            <person name="Klingl A."/>
            <person name="Woyke T."/>
            <person name="Ryan C.M."/>
            <person name="Banfield J.F."/>
        </authorList>
    </citation>
    <scope>NUCLEOTIDE SEQUENCE [LARGE SCALE GENOMIC DNA]</scope>
</reference>
<feature type="non-terminal residue" evidence="2">
    <location>
        <position position="252"/>
    </location>
</feature>
<dbReference type="EMBL" id="PEYY01000010">
    <property type="protein sequence ID" value="PIS18258.1"/>
    <property type="molecule type" value="Genomic_DNA"/>
</dbReference>